<organism evidence="1">
    <name type="scientific">Photinus pyralis</name>
    <name type="common">Common eastern firefly</name>
    <name type="synonym">Lampyris pyralis</name>
    <dbReference type="NCBI Taxonomy" id="7054"/>
    <lineage>
        <taxon>Eukaryota</taxon>
        <taxon>Metazoa</taxon>
        <taxon>Ecdysozoa</taxon>
        <taxon>Arthropoda</taxon>
        <taxon>Hexapoda</taxon>
        <taxon>Insecta</taxon>
        <taxon>Pterygota</taxon>
        <taxon>Neoptera</taxon>
        <taxon>Endopterygota</taxon>
        <taxon>Coleoptera</taxon>
        <taxon>Polyphaga</taxon>
        <taxon>Elateriformia</taxon>
        <taxon>Elateroidea</taxon>
        <taxon>Lampyridae</taxon>
        <taxon>Lampyrinae</taxon>
        <taxon>Photinus</taxon>
    </lineage>
</organism>
<name>A0A1Y1MT32_PHOPY</name>
<protein>
    <submittedName>
        <fullName evidence="1">Uncharacterized protein</fullName>
    </submittedName>
</protein>
<accession>A0A1Y1MT32</accession>
<evidence type="ECO:0000313" key="1">
    <source>
        <dbReference type="EMBL" id="JAV88288.1"/>
    </source>
</evidence>
<dbReference type="EMBL" id="GEZM01023595">
    <property type="protein sequence ID" value="JAV88288.1"/>
    <property type="molecule type" value="Transcribed_RNA"/>
</dbReference>
<sequence length="131" mass="15069">MLGLTCILTVNVIHNTILGLVRLIHKISDTSMWIHFNKTTFENAHSQDLNALEKNVVERVTCADFFVSTALNNREGKSTSRIFNGPPFPQIFLCEPPNTRDRLAHPKGERHLASSMGRIIRIEHFFRMNRR</sequence>
<proteinExistence type="predicted"/>
<dbReference type="AlphaFoldDB" id="A0A1Y1MT32"/>
<reference evidence="1" key="1">
    <citation type="journal article" date="2016" name="Sci. Rep.">
        <title>Molecular characterization of firefly nuptial gifts: a multi-omics approach sheds light on postcopulatory sexual selection.</title>
        <authorList>
            <person name="Al-Wathiqui N."/>
            <person name="Fallon T.R."/>
            <person name="South A."/>
            <person name="Weng J.K."/>
            <person name="Lewis S.M."/>
        </authorList>
    </citation>
    <scope>NUCLEOTIDE SEQUENCE</scope>
</reference>